<dbReference type="Pfam" id="PF14027">
    <property type="entry name" value="Questin_oxidase"/>
    <property type="match status" value="1"/>
</dbReference>
<reference evidence="2 3" key="1">
    <citation type="journal article" date="2018" name="Evol. Lett.">
        <title>Horizontal gene cluster transfer increased hallucinogenic mushroom diversity.</title>
        <authorList>
            <person name="Reynolds H.T."/>
            <person name="Vijayakumar V."/>
            <person name="Gluck-Thaler E."/>
            <person name="Korotkin H.B."/>
            <person name="Matheny P.B."/>
            <person name="Slot J.C."/>
        </authorList>
    </citation>
    <scope>NUCLEOTIDE SEQUENCE [LARGE SCALE GENOMIC DNA]</scope>
    <source>
        <strain evidence="2 3">SRW20</strain>
    </source>
</reference>
<dbReference type="PANTHER" id="PTHR35870">
    <property type="entry name" value="PROTEIN, PUTATIVE (AFU_ORTHOLOGUE AFUA_5G03330)-RELATED"/>
    <property type="match status" value="1"/>
</dbReference>
<dbReference type="InParanoid" id="A0A409WEA9"/>
<name>A0A409WEA9_9AGAR</name>
<dbReference type="EMBL" id="NHYE01005113">
    <property type="protein sequence ID" value="PPQ76847.1"/>
    <property type="molecule type" value="Genomic_DNA"/>
</dbReference>
<sequence>MSTFLFPTPSLPKSALTPSHFPGVSPESTSALQKVLKDNHTRWHIFFNEKRFHNHAAHRAIAAWTLGADAYTVESAYERDCDYEKPAFESPGRITTENFSDHLGDERYYNAYKDFFTAYVKDKGVATSIEDYILSPEANLGFEANLSKGKQPHMLSRFLNGVLHPLIHTGYGAEFTLPGMVVEGEMVTPESKARFLI</sequence>
<dbReference type="GO" id="GO:0016491">
    <property type="term" value="F:oxidoreductase activity"/>
    <property type="evidence" value="ECO:0007669"/>
    <property type="project" value="UniProtKB-KW"/>
</dbReference>
<protein>
    <recommendedName>
        <fullName evidence="4">Oxidoreductase AflY</fullName>
    </recommendedName>
</protein>
<proteinExistence type="predicted"/>
<keyword evidence="3" id="KW-1185">Reference proteome</keyword>
<dbReference type="Proteomes" id="UP000284706">
    <property type="component" value="Unassembled WGS sequence"/>
</dbReference>
<dbReference type="STRING" id="231916.A0A409WEA9"/>
<comment type="caution">
    <text evidence="2">The sequence shown here is derived from an EMBL/GenBank/DDBJ whole genome shotgun (WGS) entry which is preliminary data.</text>
</comment>
<dbReference type="OrthoDB" id="10004862at2759"/>
<organism evidence="2 3">
    <name type="scientific">Gymnopilus dilepis</name>
    <dbReference type="NCBI Taxonomy" id="231916"/>
    <lineage>
        <taxon>Eukaryota</taxon>
        <taxon>Fungi</taxon>
        <taxon>Dikarya</taxon>
        <taxon>Basidiomycota</taxon>
        <taxon>Agaricomycotina</taxon>
        <taxon>Agaricomycetes</taxon>
        <taxon>Agaricomycetidae</taxon>
        <taxon>Agaricales</taxon>
        <taxon>Agaricineae</taxon>
        <taxon>Hymenogastraceae</taxon>
        <taxon>Gymnopilus</taxon>
    </lineage>
</organism>
<keyword evidence="1" id="KW-0560">Oxidoreductase</keyword>
<dbReference type="AlphaFoldDB" id="A0A409WEA9"/>
<evidence type="ECO:0000256" key="1">
    <source>
        <dbReference type="ARBA" id="ARBA00023002"/>
    </source>
</evidence>
<evidence type="ECO:0008006" key="4">
    <source>
        <dbReference type="Google" id="ProtNLM"/>
    </source>
</evidence>
<dbReference type="InterPro" id="IPR025337">
    <property type="entry name" value="Questin_oxidase-like"/>
</dbReference>
<gene>
    <name evidence="2" type="ORF">CVT26_002301</name>
</gene>
<evidence type="ECO:0000313" key="3">
    <source>
        <dbReference type="Proteomes" id="UP000284706"/>
    </source>
</evidence>
<accession>A0A409WEA9</accession>
<evidence type="ECO:0000313" key="2">
    <source>
        <dbReference type="EMBL" id="PPQ76847.1"/>
    </source>
</evidence>
<dbReference type="PANTHER" id="PTHR35870:SF1">
    <property type="entry name" value="PROTEIN, PUTATIVE (AFU_ORTHOLOGUE AFUA_5G03330)-RELATED"/>
    <property type="match status" value="1"/>
</dbReference>